<keyword evidence="1" id="KW-0812">Transmembrane</keyword>
<protein>
    <submittedName>
        <fullName evidence="2">Uncharacterized protein</fullName>
    </submittedName>
</protein>
<name>D9SR24_CLOC7</name>
<dbReference type="AlphaFoldDB" id="D9SR24"/>
<sequence length="52" mass="5537">MDFFCTMDENDLTDVNGGNGVLVVIGAACVVYEACNIVYNFGKGISDGYHGK</sequence>
<feature type="transmembrane region" description="Helical" evidence="1">
    <location>
        <begin position="20"/>
        <end position="42"/>
    </location>
</feature>
<evidence type="ECO:0000313" key="3">
    <source>
        <dbReference type="Proteomes" id="UP000002730"/>
    </source>
</evidence>
<evidence type="ECO:0000256" key="1">
    <source>
        <dbReference type="SAM" id="Phobius"/>
    </source>
</evidence>
<evidence type="ECO:0000313" key="2">
    <source>
        <dbReference type="EMBL" id="ADL50312.1"/>
    </source>
</evidence>
<dbReference type="RefSeq" id="WP_010074912.1">
    <property type="nucleotide sequence ID" value="NC_014393.1"/>
</dbReference>
<keyword evidence="1" id="KW-0472">Membrane</keyword>
<keyword evidence="3" id="KW-1185">Reference proteome</keyword>
<proteinExistence type="predicted"/>
<accession>D9SR24</accession>
<dbReference type="Proteomes" id="UP000002730">
    <property type="component" value="Chromosome"/>
</dbReference>
<dbReference type="KEGG" id="ccb:Clocel_0538"/>
<organism evidence="2 3">
    <name type="scientific">Clostridium cellulovorans (strain ATCC 35296 / DSM 3052 / OCM 3 / 743B)</name>
    <dbReference type="NCBI Taxonomy" id="573061"/>
    <lineage>
        <taxon>Bacteria</taxon>
        <taxon>Bacillati</taxon>
        <taxon>Bacillota</taxon>
        <taxon>Clostridia</taxon>
        <taxon>Eubacteriales</taxon>
        <taxon>Clostridiaceae</taxon>
        <taxon>Clostridium</taxon>
    </lineage>
</organism>
<dbReference type="EMBL" id="CP002160">
    <property type="protein sequence ID" value="ADL50312.1"/>
    <property type="molecule type" value="Genomic_DNA"/>
</dbReference>
<reference evidence="2 3" key="1">
    <citation type="submission" date="2010-08" db="EMBL/GenBank/DDBJ databases">
        <title>Complete sequence of Clostridium cellulovorans 743B.</title>
        <authorList>
            <consortium name="US DOE Joint Genome Institute"/>
            <person name="Lucas S."/>
            <person name="Copeland A."/>
            <person name="Lapidus A."/>
            <person name="Cheng J.-F."/>
            <person name="Bruce D."/>
            <person name="Goodwin L."/>
            <person name="Pitluck S."/>
            <person name="Chertkov O."/>
            <person name="Detter J.C."/>
            <person name="Han C."/>
            <person name="Tapia R."/>
            <person name="Land M."/>
            <person name="Hauser L."/>
            <person name="Chang Y.-J."/>
            <person name="Jeffries C."/>
            <person name="Kyrpides N."/>
            <person name="Ivanova N."/>
            <person name="Mikhailova N."/>
            <person name="Hemme C.L."/>
            <person name="Woyke T."/>
        </authorList>
    </citation>
    <scope>NUCLEOTIDE SEQUENCE [LARGE SCALE GENOMIC DNA]</scope>
    <source>
        <strain evidence="3">ATCC 35296 / DSM 3052 / OCM 3 / 743B</strain>
    </source>
</reference>
<gene>
    <name evidence="2" type="ordered locus">Clocel_0538</name>
</gene>
<keyword evidence="1" id="KW-1133">Transmembrane helix</keyword>
<dbReference type="HOGENOM" id="CLU_3078355_0_0_9"/>